<gene>
    <name evidence="3" type="ORF">TEQG_05994</name>
</gene>
<dbReference type="VEuPathDB" id="FungiDB:TEQG_05994"/>
<feature type="compositionally biased region" description="Low complexity" evidence="1">
    <location>
        <begin position="220"/>
        <end position="239"/>
    </location>
</feature>
<feature type="chain" id="PRO_5003283979" evidence="2">
    <location>
        <begin position="21"/>
        <end position="271"/>
    </location>
</feature>
<dbReference type="eggNOG" id="ENOG502S2DA">
    <property type="taxonomic scope" value="Eukaryota"/>
</dbReference>
<feature type="compositionally biased region" description="Polar residues" evidence="1">
    <location>
        <begin position="170"/>
        <end position="184"/>
    </location>
</feature>
<dbReference type="AlphaFoldDB" id="F2PYH3"/>
<sequence>MRLPSLPLLVWLAAAAATSAGSCSHGYISCHPKGAGSGDPPDIGPDMVTFYAEMLGSVKGHGSSHDGHEKRSLNENHGVIARRGGEGELCCESLLRISHFIPFAMVYMYLTDKGKGKGPGSGIECLLLDDNGVPFCWDPFTTNFFFKDGSHGNAVSGEYQTGDGGRVNLIQGNFTQPDGTQGNIYSGKDSAPNTSTLPVPTPYTSAGVGSPIPGNKLGNAATPDTTAPSTSTAKSPSGAKQTASADSSSQKMELGFSLVAAMAVLACALLL</sequence>
<reference evidence="4" key="1">
    <citation type="journal article" date="2012" name="MBio">
        <title>Comparative genome analysis of Trichophyton rubrum and related dermatophytes reveals candidate genes involved in infection.</title>
        <authorList>
            <person name="Martinez D.A."/>
            <person name="Oliver B.G."/>
            <person name="Graeser Y."/>
            <person name="Goldberg J.M."/>
            <person name="Li W."/>
            <person name="Martinez-Rossi N.M."/>
            <person name="Monod M."/>
            <person name="Shelest E."/>
            <person name="Barton R.C."/>
            <person name="Birch E."/>
            <person name="Brakhage A.A."/>
            <person name="Chen Z."/>
            <person name="Gurr S.J."/>
            <person name="Heiman D."/>
            <person name="Heitman J."/>
            <person name="Kosti I."/>
            <person name="Rossi A."/>
            <person name="Saif S."/>
            <person name="Samalova M."/>
            <person name="Saunders C.W."/>
            <person name="Shea T."/>
            <person name="Summerbell R.C."/>
            <person name="Xu J."/>
            <person name="Young S."/>
            <person name="Zeng Q."/>
            <person name="Birren B.W."/>
            <person name="Cuomo C.A."/>
            <person name="White T.C."/>
        </authorList>
    </citation>
    <scope>NUCLEOTIDE SEQUENCE [LARGE SCALE GENOMIC DNA]</scope>
    <source>
        <strain evidence="4">ATCC MYA-4606 / CBS 127.97</strain>
    </source>
</reference>
<dbReference type="EMBL" id="DS995753">
    <property type="protein sequence ID" value="EGE06941.1"/>
    <property type="molecule type" value="Genomic_DNA"/>
</dbReference>
<evidence type="ECO:0000313" key="4">
    <source>
        <dbReference type="Proteomes" id="UP000009169"/>
    </source>
</evidence>
<protein>
    <submittedName>
        <fullName evidence="3">Uncharacterized protein</fullName>
    </submittedName>
</protein>
<dbReference type="OrthoDB" id="3438781at2759"/>
<keyword evidence="2" id="KW-0732">Signal</keyword>
<feature type="compositionally biased region" description="Polar residues" evidence="1">
    <location>
        <begin position="191"/>
        <end position="204"/>
    </location>
</feature>
<dbReference type="PROSITE" id="PS51257">
    <property type="entry name" value="PROKAR_LIPOPROTEIN"/>
    <property type="match status" value="1"/>
</dbReference>
<feature type="signal peptide" evidence="2">
    <location>
        <begin position="1"/>
        <end position="20"/>
    </location>
</feature>
<evidence type="ECO:0000256" key="1">
    <source>
        <dbReference type="SAM" id="MobiDB-lite"/>
    </source>
</evidence>
<dbReference type="HOGENOM" id="CLU_071858_1_0_1"/>
<proteinExistence type="predicted"/>
<evidence type="ECO:0000313" key="3">
    <source>
        <dbReference type="EMBL" id="EGE06941.1"/>
    </source>
</evidence>
<feature type="region of interest" description="Disordered" evidence="1">
    <location>
        <begin position="166"/>
        <end position="248"/>
    </location>
</feature>
<accession>F2PYH3</accession>
<dbReference type="Proteomes" id="UP000009169">
    <property type="component" value="Unassembled WGS sequence"/>
</dbReference>
<name>F2PYH3_TRIEC</name>
<evidence type="ECO:0000256" key="2">
    <source>
        <dbReference type="SAM" id="SignalP"/>
    </source>
</evidence>
<organism evidence="3 4">
    <name type="scientific">Trichophyton equinum (strain ATCC MYA-4606 / CBS 127.97)</name>
    <name type="common">Horse ringworm fungus</name>
    <dbReference type="NCBI Taxonomy" id="559882"/>
    <lineage>
        <taxon>Eukaryota</taxon>
        <taxon>Fungi</taxon>
        <taxon>Dikarya</taxon>
        <taxon>Ascomycota</taxon>
        <taxon>Pezizomycotina</taxon>
        <taxon>Eurotiomycetes</taxon>
        <taxon>Eurotiomycetidae</taxon>
        <taxon>Onygenales</taxon>
        <taxon>Arthrodermataceae</taxon>
        <taxon>Trichophyton</taxon>
    </lineage>
</organism>
<keyword evidence="4" id="KW-1185">Reference proteome</keyword>